<dbReference type="RefSeq" id="XP_030531039.1">
    <property type="nucleotide sequence ID" value="XM_030675179.2"/>
</dbReference>
<dbReference type="CDD" id="cd21793">
    <property type="entry name" value="Rad21_Rec8_M_AtSYN1-like"/>
    <property type="match status" value="1"/>
</dbReference>
<feature type="region of interest" description="Disordered" evidence="4">
    <location>
        <begin position="165"/>
        <end position="194"/>
    </location>
</feature>
<dbReference type="PANTHER" id="PTHR12585:SF73">
    <property type="entry name" value="SISTER CHROMATID COHESION 1 PROTEIN 2"/>
    <property type="match status" value="1"/>
</dbReference>
<feature type="region of interest" description="Disordered" evidence="4">
    <location>
        <begin position="481"/>
        <end position="515"/>
    </location>
</feature>
<dbReference type="GO" id="GO:1990414">
    <property type="term" value="P:replication-born double-strand break repair via sister chromatid exchange"/>
    <property type="evidence" value="ECO:0007669"/>
    <property type="project" value="TreeGrafter"/>
</dbReference>
<reference evidence="8" key="1">
    <citation type="submission" date="2025-08" db="UniProtKB">
        <authorList>
            <consortium name="RefSeq"/>
        </authorList>
    </citation>
    <scope>IDENTIFICATION</scope>
    <source>
        <tissue evidence="8">Leaf</tissue>
    </source>
</reference>
<dbReference type="InterPro" id="IPR039781">
    <property type="entry name" value="Rad21/Rec8-like"/>
</dbReference>
<dbReference type="GeneID" id="115741320"/>
<feature type="domain" description="Rad21/Rec8-like protein C-terminal eukaryotic" evidence="5">
    <location>
        <begin position="583"/>
        <end position="631"/>
    </location>
</feature>
<dbReference type="GO" id="GO:0003682">
    <property type="term" value="F:chromatin binding"/>
    <property type="evidence" value="ECO:0007669"/>
    <property type="project" value="TreeGrafter"/>
</dbReference>
<organism evidence="7 8">
    <name type="scientific">Rhodamnia argentea</name>
    <dbReference type="NCBI Taxonomy" id="178133"/>
    <lineage>
        <taxon>Eukaryota</taxon>
        <taxon>Viridiplantae</taxon>
        <taxon>Streptophyta</taxon>
        <taxon>Embryophyta</taxon>
        <taxon>Tracheophyta</taxon>
        <taxon>Spermatophyta</taxon>
        <taxon>Magnoliopsida</taxon>
        <taxon>eudicotyledons</taxon>
        <taxon>Gunneridae</taxon>
        <taxon>Pentapetalae</taxon>
        <taxon>rosids</taxon>
        <taxon>malvids</taxon>
        <taxon>Myrtales</taxon>
        <taxon>Myrtaceae</taxon>
        <taxon>Myrtoideae</taxon>
        <taxon>Myrteae</taxon>
        <taxon>Australasian group</taxon>
        <taxon>Rhodamnia</taxon>
    </lineage>
</organism>
<evidence type="ECO:0000256" key="2">
    <source>
        <dbReference type="ARBA" id="ARBA00009870"/>
    </source>
</evidence>
<gene>
    <name evidence="8" type="primary">LOC115741320</name>
</gene>
<dbReference type="KEGG" id="rarg:115741320"/>
<sequence length="645" mass="72819">MFDSLSLSRKGPLGSIWVAAYCYKRLKKAQVAETDIPISVDKILQDELHVVTYRVLGYFLLGVVRIYSKKVEYLFDDCHKVLIKVKEFVVSEIKKHDSCADILGAPRSSISLPKRFELDAFDLEIVDDVSGGNLMLPEEITLRDDTWRNKEIALSSIKKHRWEEGTLNRDPSSSDNTTVKDDLPSHSRAMVTDHGMGASENQYFTSVERLLDDRFQEECSYSFTFLGVGGNSLDPDWWFGGDNHADEQQMSHKEVSPASGEKIQDEIYLQKLNKNSVTDGTGMEPSALIDAFVEEHFSHPQTLKLPELLLTETGEHEVLKTPEKQDVQAVCAPTPDFMLIPTPAPMERPRRKRKRKCLYDDLIQLPNADIRKNICDASDLVCKRSKAPHNAYAVWKATRLANASVRFLEPLLPCTSPDLRNLFLRKDIDSSVPEEAARLCEKVDGPEILVPQETAGVCEKGYLVEVRTDDTVELGIAPETPVKCSSSRRPFESPNGSTPDGTKPEKSNEIASLGQDLPMVEDQDFDFSLMNEEMSSSAGHNHDECESGWTGRTRQDHLTWLNPFIIVAGHLQRMSCKQIKRGEKDVLCLSQVSEGKTEKESARLFYEILVLKSEGYIEVEQRKAYGDILMRWLPRWEQDFGADGP</sequence>
<dbReference type="InterPro" id="IPR006909">
    <property type="entry name" value="Rad21/Rec8_C_eu"/>
</dbReference>
<dbReference type="SUPFAM" id="SSF46785">
    <property type="entry name" value="Winged helix' DNA-binding domain"/>
    <property type="match status" value="1"/>
</dbReference>
<protein>
    <submittedName>
        <fullName evidence="8">Sister chromatid cohesion 1 protein 2 isoform X1</fullName>
    </submittedName>
</protein>
<dbReference type="Pfam" id="PF04824">
    <property type="entry name" value="Rad21_Rec8"/>
    <property type="match status" value="1"/>
</dbReference>
<evidence type="ECO:0000313" key="8">
    <source>
        <dbReference type="RefSeq" id="XP_030531039.1"/>
    </source>
</evidence>
<dbReference type="InterPro" id="IPR006910">
    <property type="entry name" value="Rad21_Rec8_N"/>
</dbReference>
<dbReference type="AlphaFoldDB" id="A0A8B8P8S7"/>
<dbReference type="GO" id="GO:0008278">
    <property type="term" value="C:cohesin complex"/>
    <property type="evidence" value="ECO:0007669"/>
    <property type="project" value="InterPro"/>
</dbReference>
<dbReference type="PANTHER" id="PTHR12585">
    <property type="entry name" value="SCC1 / RAD21 FAMILY MEMBER"/>
    <property type="match status" value="1"/>
</dbReference>
<comment type="subcellular location">
    <subcellularLocation>
        <location evidence="1">Nucleus</location>
    </subcellularLocation>
</comment>
<evidence type="ECO:0000259" key="5">
    <source>
        <dbReference type="Pfam" id="PF04824"/>
    </source>
</evidence>
<evidence type="ECO:0000256" key="3">
    <source>
        <dbReference type="ARBA" id="ARBA00023242"/>
    </source>
</evidence>
<evidence type="ECO:0000256" key="4">
    <source>
        <dbReference type="SAM" id="MobiDB-lite"/>
    </source>
</evidence>
<name>A0A8B8P8S7_9MYRT</name>
<evidence type="ECO:0000313" key="7">
    <source>
        <dbReference type="Proteomes" id="UP000827889"/>
    </source>
</evidence>
<dbReference type="InterPro" id="IPR023093">
    <property type="entry name" value="ScpA-like_C"/>
</dbReference>
<dbReference type="Pfam" id="PF04825">
    <property type="entry name" value="Rad21_Rec8_N"/>
    <property type="match status" value="1"/>
</dbReference>
<evidence type="ECO:0000259" key="6">
    <source>
        <dbReference type="Pfam" id="PF04825"/>
    </source>
</evidence>
<accession>A0A8B8P8S7</accession>
<keyword evidence="7" id="KW-1185">Reference proteome</keyword>
<comment type="similarity">
    <text evidence="2">Belongs to the rad21 family.</text>
</comment>
<dbReference type="OrthoDB" id="10071381at2759"/>
<feature type="compositionally biased region" description="Polar residues" evidence="4">
    <location>
        <begin position="483"/>
        <end position="500"/>
    </location>
</feature>
<keyword evidence="3" id="KW-0539">Nucleus</keyword>
<dbReference type="GO" id="GO:0005634">
    <property type="term" value="C:nucleus"/>
    <property type="evidence" value="ECO:0007669"/>
    <property type="project" value="UniProtKB-SubCell"/>
</dbReference>
<dbReference type="GO" id="GO:0007062">
    <property type="term" value="P:sister chromatid cohesion"/>
    <property type="evidence" value="ECO:0007669"/>
    <property type="project" value="InterPro"/>
</dbReference>
<feature type="domain" description="Rad21/Rec8-like protein N-terminal" evidence="6">
    <location>
        <begin position="5"/>
        <end position="97"/>
    </location>
</feature>
<dbReference type="InterPro" id="IPR036390">
    <property type="entry name" value="WH_DNA-bd_sf"/>
</dbReference>
<dbReference type="Gene3D" id="1.10.10.580">
    <property type="entry name" value="Structural maintenance of chromosome 1. Chain E"/>
    <property type="match status" value="1"/>
</dbReference>
<dbReference type="Proteomes" id="UP000827889">
    <property type="component" value="Chromosome 8"/>
</dbReference>
<evidence type="ECO:0000256" key="1">
    <source>
        <dbReference type="ARBA" id="ARBA00004123"/>
    </source>
</evidence>
<proteinExistence type="inferred from homology"/>